<dbReference type="PANTHER" id="PTHR34388">
    <property type="entry name" value="DNA POLYMERASE III SUBUNIT DELTA"/>
    <property type="match status" value="1"/>
</dbReference>
<evidence type="ECO:0000313" key="12">
    <source>
        <dbReference type="Proteomes" id="UP001321861"/>
    </source>
</evidence>
<accession>A0AAU9DA63</accession>
<evidence type="ECO:0000256" key="4">
    <source>
        <dbReference type="ARBA" id="ARBA00022695"/>
    </source>
</evidence>
<evidence type="ECO:0000256" key="7">
    <source>
        <dbReference type="ARBA" id="ARBA00034754"/>
    </source>
</evidence>
<keyword evidence="4" id="KW-0548">Nucleotidyltransferase</keyword>
<dbReference type="SUPFAM" id="SSF52540">
    <property type="entry name" value="P-loop containing nucleoside triphosphate hydrolases"/>
    <property type="match status" value="1"/>
</dbReference>
<name>A0AAU9DA63_9LACO</name>
<evidence type="ECO:0000313" key="11">
    <source>
        <dbReference type="EMBL" id="BDR59270.1"/>
    </source>
</evidence>
<feature type="domain" description="DNA polymerase III delta N-terminal" evidence="9">
    <location>
        <begin position="18"/>
        <end position="136"/>
    </location>
</feature>
<dbReference type="RefSeq" id="WP_317635073.1">
    <property type="nucleotide sequence ID" value="NZ_AP026802.1"/>
</dbReference>
<evidence type="ECO:0000256" key="6">
    <source>
        <dbReference type="ARBA" id="ARBA00022932"/>
    </source>
</evidence>
<comment type="similarity">
    <text evidence="7">Belongs to the DNA polymerase HolA subunit family.</text>
</comment>
<gene>
    <name evidence="11" type="primary">holA</name>
    <name evidence="11" type="ORF">XA3_17110</name>
</gene>
<dbReference type="Pfam" id="PF21694">
    <property type="entry name" value="DNA_pol3_delta_C"/>
    <property type="match status" value="1"/>
</dbReference>
<dbReference type="GO" id="GO:0003677">
    <property type="term" value="F:DNA binding"/>
    <property type="evidence" value="ECO:0007669"/>
    <property type="project" value="InterPro"/>
</dbReference>
<evidence type="ECO:0000256" key="1">
    <source>
        <dbReference type="ARBA" id="ARBA00012417"/>
    </source>
</evidence>
<dbReference type="InterPro" id="IPR010372">
    <property type="entry name" value="DNA_pol3_delta_N"/>
</dbReference>
<dbReference type="SUPFAM" id="SSF48019">
    <property type="entry name" value="post-AAA+ oligomerization domain-like"/>
    <property type="match status" value="1"/>
</dbReference>
<keyword evidence="6" id="KW-0239">DNA-directed DNA polymerase</keyword>
<evidence type="ECO:0000259" key="9">
    <source>
        <dbReference type="Pfam" id="PF06144"/>
    </source>
</evidence>
<feature type="domain" description="DNA polymerase III delta subunit-like C-terminal" evidence="10">
    <location>
        <begin position="212"/>
        <end position="330"/>
    </location>
</feature>
<comment type="catalytic activity">
    <reaction evidence="8">
        <text>DNA(n) + a 2'-deoxyribonucleoside 5'-triphosphate = DNA(n+1) + diphosphate</text>
        <dbReference type="Rhea" id="RHEA:22508"/>
        <dbReference type="Rhea" id="RHEA-COMP:17339"/>
        <dbReference type="Rhea" id="RHEA-COMP:17340"/>
        <dbReference type="ChEBI" id="CHEBI:33019"/>
        <dbReference type="ChEBI" id="CHEBI:61560"/>
        <dbReference type="ChEBI" id="CHEBI:173112"/>
        <dbReference type="EC" id="2.7.7.7"/>
    </reaction>
</comment>
<proteinExistence type="inferred from homology"/>
<dbReference type="PANTHER" id="PTHR34388:SF1">
    <property type="entry name" value="DNA POLYMERASE III SUBUNIT DELTA"/>
    <property type="match status" value="1"/>
</dbReference>
<dbReference type="GO" id="GO:0009360">
    <property type="term" value="C:DNA polymerase III complex"/>
    <property type="evidence" value="ECO:0007669"/>
    <property type="project" value="InterPro"/>
</dbReference>
<dbReference type="Gene3D" id="3.40.50.300">
    <property type="entry name" value="P-loop containing nucleotide triphosphate hydrolases"/>
    <property type="match status" value="1"/>
</dbReference>
<keyword evidence="12" id="KW-1185">Reference proteome</keyword>
<evidence type="ECO:0000256" key="5">
    <source>
        <dbReference type="ARBA" id="ARBA00022705"/>
    </source>
</evidence>
<dbReference type="Gene3D" id="1.20.272.10">
    <property type="match status" value="1"/>
</dbReference>
<keyword evidence="5" id="KW-0235">DNA replication</keyword>
<dbReference type="GO" id="GO:0003887">
    <property type="term" value="F:DNA-directed DNA polymerase activity"/>
    <property type="evidence" value="ECO:0007669"/>
    <property type="project" value="UniProtKB-KW"/>
</dbReference>
<organism evidence="11 12">
    <name type="scientific">Xylocopilactobacillus apicola</name>
    <dbReference type="NCBI Taxonomy" id="2932184"/>
    <lineage>
        <taxon>Bacteria</taxon>
        <taxon>Bacillati</taxon>
        <taxon>Bacillota</taxon>
        <taxon>Bacilli</taxon>
        <taxon>Lactobacillales</taxon>
        <taxon>Lactobacillaceae</taxon>
        <taxon>Xylocopilactobacillus</taxon>
    </lineage>
</organism>
<dbReference type="KEGG" id="xap:XA3_17110"/>
<protein>
    <recommendedName>
        <fullName evidence="2">DNA polymerase III subunit delta</fullName>
        <ecNumber evidence="1">2.7.7.7</ecNumber>
    </recommendedName>
</protein>
<dbReference type="EC" id="2.7.7.7" evidence="1"/>
<dbReference type="InterPro" id="IPR048466">
    <property type="entry name" value="DNA_pol3_delta-like_C"/>
</dbReference>
<evidence type="ECO:0000256" key="8">
    <source>
        <dbReference type="ARBA" id="ARBA00049244"/>
    </source>
</evidence>
<dbReference type="InterPro" id="IPR008921">
    <property type="entry name" value="DNA_pol3_clamp-load_cplx_C"/>
</dbReference>
<evidence type="ECO:0000256" key="2">
    <source>
        <dbReference type="ARBA" id="ARBA00017703"/>
    </source>
</evidence>
<evidence type="ECO:0000259" key="10">
    <source>
        <dbReference type="Pfam" id="PF21694"/>
    </source>
</evidence>
<dbReference type="InterPro" id="IPR027417">
    <property type="entry name" value="P-loop_NTPase"/>
</dbReference>
<dbReference type="Proteomes" id="UP001321861">
    <property type="component" value="Chromosome"/>
</dbReference>
<dbReference type="EMBL" id="AP026802">
    <property type="protein sequence ID" value="BDR59270.1"/>
    <property type="molecule type" value="Genomic_DNA"/>
</dbReference>
<dbReference type="Pfam" id="PF06144">
    <property type="entry name" value="DNA_pol3_delta"/>
    <property type="match status" value="1"/>
</dbReference>
<dbReference type="InterPro" id="IPR005790">
    <property type="entry name" value="DNA_polIII_delta"/>
</dbReference>
<evidence type="ECO:0000256" key="3">
    <source>
        <dbReference type="ARBA" id="ARBA00022679"/>
    </source>
</evidence>
<reference evidence="11 12" key="1">
    <citation type="journal article" date="2023" name="Microbiol. Spectr.">
        <title>Symbiosis of Carpenter Bees with Uncharacterized Lactic Acid Bacteria Showing NAD Auxotrophy.</title>
        <authorList>
            <person name="Kawasaki S."/>
            <person name="Ozawa K."/>
            <person name="Mori T."/>
            <person name="Yamamoto A."/>
            <person name="Ito M."/>
            <person name="Ohkuma M."/>
            <person name="Sakamoto M."/>
            <person name="Matsutani M."/>
        </authorList>
    </citation>
    <scope>NUCLEOTIDE SEQUENCE [LARGE SCALE GENOMIC DNA]</scope>
    <source>
        <strain evidence="11 12">XA3</strain>
    </source>
</reference>
<keyword evidence="3" id="KW-0808">Transferase</keyword>
<sequence length="335" mass="38282">MDLNSYIKEIKKVPAVIYLATGDETALFNDLRRKTKQVANLQQASFTVLDLAEDSAENFLVELDNSSLFASKRYLYVEHFFSAFKKQFNAKQAKFLESRLKGSLAGVTLIFSGQGETIDRRIGINKLITRNASQVDLSKLKPNEVRAKLVQYFKRNPEVKLERPVIEEILTRTNFDYTALRAEIPKLELFLTTTTELTVKDVKELISANPDDNVFGLIGALSSKSLTTIMPLYRELLDFYGQPYVLNGALISNFQLLLQVKILSDAAYDQGLIQKKLGIHPYRIKLALQNSQRFSMRQLMRLNHLLLEMDQKIKTSTVNYDELFSDLILELKIGR</sequence>
<dbReference type="GO" id="GO:0006261">
    <property type="term" value="P:DNA-templated DNA replication"/>
    <property type="evidence" value="ECO:0007669"/>
    <property type="project" value="TreeGrafter"/>
</dbReference>
<dbReference type="AlphaFoldDB" id="A0AAU9DA63"/>
<dbReference type="NCBIfam" id="TIGR01128">
    <property type="entry name" value="holA"/>
    <property type="match status" value="1"/>
</dbReference>